<evidence type="ECO:0000313" key="9">
    <source>
        <dbReference type="EMBL" id="CAG8542115.1"/>
    </source>
</evidence>
<dbReference type="PANTHER" id="PTHR47348:SF3">
    <property type="entry name" value="MEIOTICALLY UP-REGULATED GENE 190 PROTEIN"/>
    <property type="match status" value="1"/>
</dbReference>
<dbReference type="PANTHER" id="PTHR47348">
    <property type="entry name" value="MEIOTICALLY UP-REGULATED GENE 190 PROTEIN"/>
    <property type="match status" value="1"/>
</dbReference>
<proteinExistence type="predicted"/>
<evidence type="ECO:0000256" key="3">
    <source>
        <dbReference type="ARBA" id="ARBA00022737"/>
    </source>
</evidence>
<dbReference type="EMBL" id="CAJVPP010001221">
    <property type="protein sequence ID" value="CAG8542115.1"/>
    <property type="molecule type" value="Genomic_DNA"/>
</dbReference>
<feature type="transmembrane region" description="Helical" evidence="7">
    <location>
        <begin position="116"/>
        <end position="145"/>
    </location>
</feature>
<dbReference type="Pfam" id="PF25669">
    <property type="entry name" value="SMP_MUG190-like"/>
    <property type="match status" value="1"/>
</dbReference>
<dbReference type="SMART" id="SM00239">
    <property type="entry name" value="C2"/>
    <property type="match status" value="2"/>
</dbReference>
<name>A0A9N9AW66_FUNMO</name>
<feature type="region of interest" description="Disordered" evidence="6">
    <location>
        <begin position="857"/>
        <end position="901"/>
    </location>
</feature>
<keyword evidence="4" id="KW-0256">Endoplasmic reticulum</keyword>
<dbReference type="Pfam" id="PF00168">
    <property type="entry name" value="C2"/>
    <property type="match status" value="2"/>
</dbReference>
<evidence type="ECO:0000256" key="4">
    <source>
        <dbReference type="ARBA" id="ARBA00022824"/>
    </source>
</evidence>
<keyword evidence="5 7" id="KW-1133">Transmembrane helix</keyword>
<dbReference type="InterPro" id="IPR057349">
    <property type="entry name" value="C2_Mug190_3rd"/>
</dbReference>
<reference evidence="9" key="1">
    <citation type="submission" date="2021-06" db="EMBL/GenBank/DDBJ databases">
        <authorList>
            <person name="Kallberg Y."/>
            <person name="Tangrot J."/>
            <person name="Rosling A."/>
        </authorList>
    </citation>
    <scope>NUCLEOTIDE SEQUENCE</scope>
    <source>
        <strain evidence="9">87-6 pot B 2015</strain>
    </source>
</reference>
<evidence type="ECO:0000259" key="8">
    <source>
        <dbReference type="PROSITE" id="PS50004"/>
    </source>
</evidence>
<evidence type="ECO:0000256" key="7">
    <source>
        <dbReference type="SAM" id="Phobius"/>
    </source>
</evidence>
<dbReference type="InterPro" id="IPR035892">
    <property type="entry name" value="C2_domain_sf"/>
</dbReference>
<dbReference type="Pfam" id="PF25331">
    <property type="entry name" value="C2_Mug190_3rd"/>
    <property type="match status" value="1"/>
</dbReference>
<keyword evidence="7" id="KW-0472">Membrane</keyword>
<feature type="domain" description="C2" evidence="8">
    <location>
        <begin position="373"/>
        <end position="500"/>
    </location>
</feature>
<evidence type="ECO:0000256" key="6">
    <source>
        <dbReference type="SAM" id="MobiDB-lite"/>
    </source>
</evidence>
<protein>
    <submittedName>
        <fullName evidence="9">13119_t:CDS:1</fullName>
    </submittedName>
</protein>
<dbReference type="GO" id="GO:0005789">
    <property type="term" value="C:endoplasmic reticulum membrane"/>
    <property type="evidence" value="ECO:0007669"/>
    <property type="project" value="UniProtKB-SubCell"/>
</dbReference>
<dbReference type="PROSITE" id="PS50004">
    <property type="entry name" value="C2"/>
    <property type="match status" value="2"/>
</dbReference>
<dbReference type="SUPFAM" id="SSF49562">
    <property type="entry name" value="C2 domain (Calcium/lipid-binding domain, CaLB)"/>
    <property type="match status" value="2"/>
</dbReference>
<accession>A0A9N9AW66</accession>
<dbReference type="CDD" id="cd04052">
    <property type="entry name" value="C2B_Tricalbin-like"/>
    <property type="match status" value="1"/>
</dbReference>
<keyword evidence="3" id="KW-0677">Repeat</keyword>
<dbReference type="GO" id="GO:0061817">
    <property type="term" value="P:endoplasmic reticulum-plasma membrane tethering"/>
    <property type="evidence" value="ECO:0007669"/>
    <property type="project" value="InterPro"/>
</dbReference>
<keyword evidence="2 7" id="KW-0812">Transmembrane</keyword>
<feature type="region of interest" description="Disordered" evidence="6">
    <location>
        <begin position="803"/>
        <end position="838"/>
    </location>
</feature>
<dbReference type="Proteomes" id="UP000789375">
    <property type="component" value="Unassembled WGS sequence"/>
</dbReference>
<feature type="domain" description="C2" evidence="8">
    <location>
        <begin position="503"/>
        <end position="614"/>
    </location>
</feature>
<comment type="caution">
    <text evidence="9">The sequence shown here is derived from an EMBL/GenBank/DDBJ whole genome shotgun (WGS) entry which is preliminary data.</text>
</comment>
<dbReference type="AlphaFoldDB" id="A0A9N9AW66"/>
<dbReference type="InterPro" id="IPR000008">
    <property type="entry name" value="C2_dom"/>
</dbReference>
<evidence type="ECO:0000256" key="1">
    <source>
        <dbReference type="ARBA" id="ARBA00004586"/>
    </source>
</evidence>
<evidence type="ECO:0000256" key="5">
    <source>
        <dbReference type="ARBA" id="ARBA00022989"/>
    </source>
</evidence>
<gene>
    <name evidence="9" type="ORF">FMOSSE_LOCUS6030</name>
</gene>
<evidence type="ECO:0000313" key="10">
    <source>
        <dbReference type="Proteomes" id="UP000789375"/>
    </source>
</evidence>
<dbReference type="InterPro" id="IPR037765">
    <property type="entry name" value="C2B_Tricalbin"/>
</dbReference>
<dbReference type="CDD" id="cd00030">
    <property type="entry name" value="C2"/>
    <property type="match status" value="1"/>
</dbReference>
<organism evidence="9 10">
    <name type="scientific">Funneliformis mosseae</name>
    <name type="common">Endomycorrhizal fungus</name>
    <name type="synonym">Glomus mosseae</name>
    <dbReference type="NCBI Taxonomy" id="27381"/>
    <lineage>
        <taxon>Eukaryota</taxon>
        <taxon>Fungi</taxon>
        <taxon>Fungi incertae sedis</taxon>
        <taxon>Mucoromycota</taxon>
        <taxon>Glomeromycotina</taxon>
        <taxon>Glomeromycetes</taxon>
        <taxon>Glomerales</taxon>
        <taxon>Glomeraceae</taxon>
        <taxon>Funneliformis</taxon>
    </lineage>
</organism>
<dbReference type="Gene3D" id="2.60.40.150">
    <property type="entry name" value="C2 domain"/>
    <property type="match status" value="2"/>
</dbReference>
<sequence length="1064" mass="122576">MTSQSQCHDNDVKSSRDKHVHYPIESINEIKQFEMPTFVERTHRKSNDSERTLFVSHFDLQDAFESSIYDKPEAHTCDCVTRLALSNNDKMSQDQIIQNVPQQESSQNDQRSDNEIVLLFIIVSIVSYAIGYFGFAFFWITLILYQSTIWFLNTVKDNKERVRWEVTKEMAMDKIYELQIQIRLLFRLNYLLQQIWRTFDPSLLIGLRDMFEDAMSRSAPSFCATDIEIEIGLIAPRIENIKILPRRENQDDDDVIVGEATFSFRARSSTMNRNDAPPHILAWIKTGISAIIPIKVELIGFKASIHFEIKVTGTSPFISTGRFSFLNFPLYETSIMPLIPMNIAQFPIIKQFIRNAMQSVMEQFTSPNFFDLDLEQLLTGDDLLHDSQAIGIMKVDIFEARNLTKVDVSGDNDPYVISSMDPSPYMHTHSNTRVVENCANPVWSETFFHKIPELDIVDEHIKFKLCVMDWDRFTTDDHIGSIWIDIKDAIGNGKDETLIHEGYAMNLQITTAPYIEESGITMSDNYYNTSYPNPYAVVYLNDSRVFRTRAKLNNVAPFWNASTEQFVKDWKTAIVRVVIKDQKDLEYDPVIGMVTLPLKELFEQKEKKAAIKWYALRHGVGCGKVRLSFLFKTVSMRLPPEDRGYDVGTLLINSITAEGLDEYYANRSIYLTLTLTNTEIEQDTEVTNEFPPTWLEPRSINDTKNRMEFAVFRRYRTSLKITLRYKGIFGIYHTVGTVEYWLRNIKDCRETEVEIPMFESLPKYFPTLDVTGSDQRFDNELSIPTCESPTSLNIKEANLEKELSKSSERATEKLPSIVNSTNAIPPEKFGESSSQKTHNEIQKYNNDLDFTKSNVGKLSNITQSNGSNDDMPLNNSAADSDVSTSQHSKNKQSVKSFGNTPAANIPEEALLSEVSPKSSQESSTTTENLANNLDSYKIKGYLKFKVYFRPGLSLAHEKDVKRSLTGANASILYQNPFCTMEDIEEQQKREREQRRQATNMYKERSIPSGETYESETGMERRINRVHRRRTMRQLQWVKDLVKAKVVSISGRREWEDQEIIEHEV</sequence>
<evidence type="ECO:0000256" key="2">
    <source>
        <dbReference type="ARBA" id="ARBA00022692"/>
    </source>
</evidence>
<keyword evidence="10" id="KW-1185">Reference proteome</keyword>
<feature type="compositionally biased region" description="Basic and acidic residues" evidence="6">
    <location>
        <begin position="803"/>
        <end position="812"/>
    </location>
</feature>
<comment type="subcellular location">
    <subcellularLocation>
        <location evidence="1">Endoplasmic reticulum membrane</location>
    </subcellularLocation>
</comment>